<evidence type="ECO:0000313" key="3">
    <source>
        <dbReference type="Proteomes" id="UP000663846"/>
    </source>
</evidence>
<dbReference type="Proteomes" id="UP000663846">
    <property type="component" value="Unassembled WGS sequence"/>
</dbReference>
<name>A0A8H2WUD4_9AGAM</name>
<dbReference type="Gene3D" id="3.40.50.12660">
    <property type="match status" value="1"/>
</dbReference>
<dbReference type="GO" id="GO:0004197">
    <property type="term" value="F:cysteine-type endopeptidase activity"/>
    <property type="evidence" value="ECO:0007669"/>
    <property type="project" value="InterPro"/>
</dbReference>
<feature type="domain" description="Peptidase C14 caspase" evidence="1">
    <location>
        <begin position="36"/>
        <end position="133"/>
    </location>
</feature>
<evidence type="ECO:0000259" key="1">
    <source>
        <dbReference type="Pfam" id="PF00656"/>
    </source>
</evidence>
<dbReference type="GO" id="GO:0006508">
    <property type="term" value="P:proteolysis"/>
    <property type="evidence" value="ECO:0007669"/>
    <property type="project" value="InterPro"/>
</dbReference>
<proteinExistence type="predicted"/>
<dbReference type="InterPro" id="IPR011600">
    <property type="entry name" value="Pept_C14_caspase"/>
</dbReference>
<comment type="caution">
    <text evidence="2">The sequence shown here is derived from an EMBL/GenBank/DDBJ whole genome shotgun (WGS) entry which is preliminary data.</text>
</comment>
<accession>A0A8H2WUD4</accession>
<protein>
    <recommendedName>
        <fullName evidence="1">Peptidase C14 caspase domain-containing protein</fullName>
    </recommendedName>
</protein>
<dbReference type="AlphaFoldDB" id="A0A8H2WUD4"/>
<reference evidence="2" key="1">
    <citation type="submission" date="2021-01" db="EMBL/GenBank/DDBJ databases">
        <authorList>
            <person name="Kaushik A."/>
        </authorList>
    </citation>
    <scope>NUCLEOTIDE SEQUENCE</scope>
    <source>
        <strain evidence="2">AG1-1C</strain>
    </source>
</reference>
<evidence type="ECO:0000313" key="2">
    <source>
        <dbReference type="EMBL" id="CAE6406447.1"/>
    </source>
</evidence>
<organism evidence="2 3">
    <name type="scientific">Rhizoctonia solani</name>
    <dbReference type="NCBI Taxonomy" id="456999"/>
    <lineage>
        <taxon>Eukaryota</taxon>
        <taxon>Fungi</taxon>
        <taxon>Dikarya</taxon>
        <taxon>Basidiomycota</taxon>
        <taxon>Agaricomycotina</taxon>
        <taxon>Agaricomycetes</taxon>
        <taxon>Cantharellales</taxon>
        <taxon>Ceratobasidiaceae</taxon>
        <taxon>Rhizoctonia</taxon>
    </lineage>
</organism>
<dbReference type="EMBL" id="CAJMWS010000309">
    <property type="protein sequence ID" value="CAE6406447.1"/>
    <property type="molecule type" value="Genomic_DNA"/>
</dbReference>
<gene>
    <name evidence="2" type="ORF">RDB_LOCUS62930</name>
</gene>
<sequence>MNIAVAYEVTSSIKSAIENSDNLLNTTASLEMRVQRHALVIVADYDTGSRGFRGPGPKLASTHNDALNIYLMLLKKKYELCNIRILCKGITRTGINNPIRKDLLASLEWLVANTQNGDHRYFHFSGHVMLCETIKGESKVSLVVELPLTTKDSISEPNPEVVEWNSQAIKAQEVNKVRLKQYQEGLIRADYSFFGY</sequence>
<dbReference type="Pfam" id="PF00656">
    <property type="entry name" value="Peptidase_C14"/>
    <property type="match status" value="1"/>
</dbReference>